<dbReference type="RefSeq" id="WP_007932346.1">
    <property type="nucleotide sequence ID" value="NZ_AKVJ01000017.1"/>
</dbReference>
<gene>
    <name evidence="4" type="ORF">FB4_2689</name>
</gene>
<dbReference type="PATRIC" id="fig|1149862.3.peg.1237"/>
<dbReference type="AlphaFoldDB" id="I9LGL4"/>
<dbReference type="SMART" id="SM00910">
    <property type="entry name" value="HIRAN"/>
    <property type="match status" value="1"/>
</dbReference>
<dbReference type="OrthoDB" id="46144at2"/>
<sequence length="232" mass="26697">MNTLEVVWKDLNTRQRFVVGTLTKGIKYSFRYKKETIDKACEKGFNGIVAFPDLKKEYINNVLFPAFGTRLPDEKRKDINNILSKYNLENYDSFELLKKSGGRSPIDTLEFIEPIDLSKVKENIKATREFFIAGVRHCNLCNDKIDNRCTIKIPLQKGEILRLELEPSNHYDPDAVAVYKDNYKIGYIPMYYSKAVGEAIKGNLEVDLIVKDFDSMACCQECLKVLLTIVDE</sequence>
<name>I9LGL4_9FIRM</name>
<dbReference type="InterPro" id="IPR014905">
    <property type="entry name" value="HIRAN"/>
</dbReference>
<dbReference type="EMBL" id="AKVJ01000017">
    <property type="protein sequence ID" value="EIW19506.1"/>
    <property type="molecule type" value="Genomic_DNA"/>
</dbReference>
<dbReference type="GO" id="GO:0008270">
    <property type="term" value="F:zinc ion binding"/>
    <property type="evidence" value="ECO:0007669"/>
    <property type="project" value="InterPro"/>
</dbReference>
<evidence type="ECO:0000259" key="3">
    <source>
        <dbReference type="SMART" id="SM00910"/>
    </source>
</evidence>
<keyword evidence="5" id="KW-1185">Reference proteome</keyword>
<dbReference type="Proteomes" id="UP000004324">
    <property type="component" value="Unassembled WGS sequence"/>
</dbReference>
<accession>I9LGL4</accession>
<evidence type="ECO:0000256" key="1">
    <source>
        <dbReference type="ARBA" id="ARBA00022723"/>
    </source>
</evidence>
<keyword evidence="2" id="KW-0378">Hydrolase</keyword>
<evidence type="ECO:0000313" key="4">
    <source>
        <dbReference type="EMBL" id="EIW19506.1"/>
    </source>
</evidence>
<dbReference type="GO" id="GO:0003676">
    <property type="term" value="F:nucleic acid binding"/>
    <property type="evidence" value="ECO:0007669"/>
    <property type="project" value="InterPro"/>
</dbReference>
<protein>
    <submittedName>
        <fullName evidence="4">HIRAN domain-containing protein</fullName>
    </submittedName>
</protein>
<evidence type="ECO:0000256" key="2">
    <source>
        <dbReference type="ARBA" id="ARBA00022801"/>
    </source>
</evidence>
<reference evidence="4 5" key="1">
    <citation type="journal article" date="2012" name="J. Bacteriol.">
        <title>Draft Genome Sequences for Two Metal-Reducing Pelosinus fermentans Strains Isolated from a Cr(VI)-Contaminated Site and for Type Strain R7.</title>
        <authorList>
            <person name="Brown S.D."/>
            <person name="Podar M."/>
            <person name="Klingeman D.M."/>
            <person name="Johnson C.M."/>
            <person name="Yang Z.K."/>
            <person name="Utturkar S.M."/>
            <person name="Land M.L."/>
            <person name="Mosher J.J."/>
            <person name="Hurt R.A.Jr."/>
            <person name="Phelps T.J."/>
            <person name="Palumbo A.V."/>
            <person name="Arkin A.P."/>
            <person name="Hazen T.C."/>
            <person name="Elias D.A."/>
        </authorList>
    </citation>
    <scope>NUCLEOTIDE SEQUENCE [LARGE SCALE GENOMIC DNA]</scope>
    <source>
        <strain evidence="4 5">B4</strain>
    </source>
</reference>
<evidence type="ECO:0000313" key="5">
    <source>
        <dbReference type="Proteomes" id="UP000004324"/>
    </source>
</evidence>
<keyword evidence="1" id="KW-0479">Metal-binding</keyword>
<comment type="caution">
    <text evidence="4">The sequence shown here is derived from an EMBL/GenBank/DDBJ whole genome shotgun (WGS) entry which is preliminary data.</text>
</comment>
<organism evidence="4 5">
    <name type="scientific">Pelosinus fermentans B4</name>
    <dbReference type="NCBI Taxonomy" id="1149862"/>
    <lineage>
        <taxon>Bacteria</taxon>
        <taxon>Bacillati</taxon>
        <taxon>Bacillota</taxon>
        <taxon>Negativicutes</taxon>
        <taxon>Selenomonadales</taxon>
        <taxon>Sporomusaceae</taxon>
        <taxon>Pelosinus</taxon>
    </lineage>
</organism>
<feature type="domain" description="HIRAN" evidence="3">
    <location>
        <begin position="125"/>
        <end position="231"/>
    </location>
</feature>
<dbReference type="Gene3D" id="3.30.70.2330">
    <property type="match status" value="1"/>
</dbReference>
<dbReference type="Pfam" id="PF08797">
    <property type="entry name" value="HIRAN"/>
    <property type="match status" value="1"/>
</dbReference>
<dbReference type="GO" id="GO:0016818">
    <property type="term" value="F:hydrolase activity, acting on acid anhydrides, in phosphorus-containing anhydrides"/>
    <property type="evidence" value="ECO:0007669"/>
    <property type="project" value="InterPro"/>
</dbReference>
<proteinExistence type="predicted"/>